<dbReference type="PROSITE" id="PS00211">
    <property type="entry name" value="ABC_TRANSPORTER_1"/>
    <property type="match status" value="1"/>
</dbReference>
<evidence type="ECO:0000256" key="2">
    <source>
        <dbReference type="ARBA" id="ARBA00022741"/>
    </source>
</evidence>
<dbReference type="CDD" id="cd03255">
    <property type="entry name" value="ABC_MJ0796_LolCDE_FtsE"/>
    <property type="match status" value="1"/>
</dbReference>
<keyword evidence="2" id="KW-0547">Nucleotide-binding</keyword>
<accession>A0A0G1DKZ9</accession>
<dbReference type="EMBL" id="LCFP01000002">
    <property type="protein sequence ID" value="KKS98329.1"/>
    <property type="molecule type" value="Genomic_DNA"/>
</dbReference>
<keyword evidence="3" id="KW-0067">ATP-binding</keyword>
<dbReference type="AlphaFoldDB" id="A0A0G1DKZ9"/>
<proteinExistence type="predicted"/>
<dbReference type="InterPro" id="IPR027417">
    <property type="entry name" value="P-loop_NTPase"/>
</dbReference>
<sequence length="221" mass="24969">MIILDHVNKIYQIDGEEFYALRDISLEVKEGEFTAILGPSGCGKSTLMHIIGLLDTPTSGKLLINKKNVTKLDDNELSRLRNEFAGFIFQQFNLINKLTVLENILLPTIYSAKKYTYDPKTRALELMDRFGIINKQKSYPNKLSGGQQQRVAIARALLNEPKIILADEPTGNLDSKTGRTILDLIRELNQKESITVVLVTHDREIAESCRRHISMLDGKIV</sequence>
<evidence type="ECO:0000256" key="1">
    <source>
        <dbReference type="ARBA" id="ARBA00022448"/>
    </source>
</evidence>
<dbReference type="InterPro" id="IPR003593">
    <property type="entry name" value="AAA+_ATPase"/>
</dbReference>
<dbReference type="PROSITE" id="PS50893">
    <property type="entry name" value="ABC_TRANSPORTER_2"/>
    <property type="match status" value="1"/>
</dbReference>
<dbReference type="FunFam" id="3.40.50.300:FF:000032">
    <property type="entry name" value="Export ABC transporter ATP-binding protein"/>
    <property type="match status" value="1"/>
</dbReference>
<reference evidence="5 6" key="1">
    <citation type="journal article" date="2015" name="Nature">
        <title>rRNA introns, odd ribosomes, and small enigmatic genomes across a large radiation of phyla.</title>
        <authorList>
            <person name="Brown C.T."/>
            <person name="Hug L.A."/>
            <person name="Thomas B.C."/>
            <person name="Sharon I."/>
            <person name="Castelle C.J."/>
            <person name="Singh A."/>
            <person name="Wilkins M.J."/>
            <person name="Williams K.H."/>
            <person name="Banfield J.F."/>
        </authorList>
    </citation>
    <scope>NUCLEOTIDE SEQUENCE [LARGE SCALE GENOMIC DNA]</scope>
</reference>
<organism evidence="5 6">
    <name type="scientific">Candidatus Gottesmanbacteria bacterium GW2011_GWA2_43_14</name>
    <dbReference type="NCBI Taxonomy" id="1618443"/>
    <lineage>
        <taxon>Bacteria</taxon>
        <taxon>Candidatus Gottesmaniibacteriota</taxon>
    </lineage>
</organism>
<dbReference type="GO" id="GO:0005524">
    <property type="term" value="F:ATP binding"/>
    <property type="evidence" value="ECO:0007669"/>
    <property type="project" value="UniProtKB-KW"/>
</dbReference>
<gene>
    <name evidence="5" type="ORF">UV73_C0002G0043</name>
</gene>
<evidence type="ECO:0000313" key="5">
    <source>
        <dbReference type="EMBL" id="KKS98329.1"/>
    </source>
</evidence>
<name>A0A0G1DKZ9_9BACT</name>
<dbReference type="PANTHER" id="PTHR24220:SF86">
    <property type="entry name" value="ABC TRANSPORTER ABCH.1"/>
    <property type="match status" value="1"/>
</dbReference>
<dbReference type="GO" id="GO:0022857">
    <property type="term" value="F:transmembrane transporter activity"/>
    <property type="evidence" value="ECO:0007669"/>
    <property type="project" value="UniProtKB-ARBA"/>
</dbReference>
<comment type="caution">
    <text evidence="5">The sequence shown here is derived from an EMBL/GenBank/DDBJ whole genome shotgun (WGS) entry which is preliminary data.</text>
</comment>
<dbReference type="Pfam" id="PF00005">
    <property type="entry name" value="ABC_tran"/>
    <property type="match status" value="1"/>
</dbReference>
<dbReference type="Proteomes" id="UP000034894">
    <property type="component" value="Unassembled WGS sequence"/>
</dbReference>
<dbReference type="GO" id="GO:0005886">
    <property type="term" value="C:plasma membrane"/>
    <property type="evidence" value="ECO:0007669"/>
    <property type="project" value="TreeGrafter"/>
</dbReference>
<dbReference type="Gene3D" id="3.40.50.300">
    <property type="entry name" value="P-loop containing nucleotide triphosphate hydrolases"/>
    <property type="match status" value="1"/>
</dbReference>
<feature type="domain" description="ABC transporter" evidence="4">
    <location>
        <begin position="2"/>
        <end position="221"/>
    </location>
</feature>
<dbReference type="STRING" id="1618443.UV73_C0002G0043"/>
<dbReference type="PANTHER" id="PTHR24220">
    <property type="entry name" value="IMPORT ATP-BINDING PROTEIN"/>
    <property type="match status" value="1"/>
</dbReference>
<dbReference type="InterPro" id="IPR015854">
    <property type="entry name" value="ABC_transpr_LolD-like"/>
</dbReference>
<dbReference type="SMART" id="SM00382">
    <property type="entry name" value="AAA"/>
    <property type="match status" value="1"/>
</dbReference>
<protein>
    <recommendedName>
        <fullName evidence="4">ABC transporter domain-containing protein</fullName>
    </recommendedName>
</protein>
<dbReference type="GO" id="GO:0098796">
    <property type="term" value="C:membrane protein complex"/>
    <property type="evidence" value="ECO:0007669"/>
    <property type="project" value="UniProtKB-ARBA"/>
</dbReference>
<evidence type="ECO:0000313" key="6">
    <source>
        <dbReference type="Proteomes" id="UP000034894"/>
    </source>
</evidence>
<dbReference type="PATRIC" id="fig|1618443.3.peg.320"/>
<keyword evidence="1" id="KW-0813">Transport</keyword>
<dbReference type="InterPro" id="IPR003439">
    <property type="entry name" value="ABC_transporter-like_ATP-bd"/>
</dbReference>
<dbReference type="InterPro" id="IPR017911">
    <property type="entry name" value="MacB-like_ATP-bd"/>
</dbReference>
<evidence type="ECO:0000259" key="4">
    <source>
        <dbReference type="PROSITE" id="PS50893"/>
    </source>
</evidence>
<evidence type="ECO:0000256" key="3">
    <source>
        <dbReference type="ARBA" id="ARBA00022840"/>
    </source>
</evidence>
<dbReference type="InterPro" id="IPR017871">
    <property type="entry name" value="ABC_transporter-like_CS"/>
</dbReference>
<dbReference type="SUPFAM" id="SSF52540">
    <property type="entry name" value="P-loop containing nucleoside triphosphate hydrolases"/>
    <property type="match status" value="1"/>
</dbReference>
<dbReference type="GO" id="GO:0016887">
    <property type="term" value="F:ATP hydrolysis activity"/>
    <property type="evidence" value="ECO:0007669"/>
    <property type="project" value="InterPro"/>
</dbReference>